<evidence type="ECO:0000256" key="5">
    <source>
        <dbReference type="ARBA" id="ARBA00023143"/>
    </source>
</evidence>
<dbReference type="RefSeq" id="WP_386665137.1">
    <property type="nucleotide sequence ID" value="NZ_JBHLTG010000001.1"/>
</dbReference>
<sequence length="400" mass="42348">MTLRISTASLHAQGLQGLLKRQSDVARTQQEMVTGNKLTRAAQNPSGAAQAQRIDHAVAMLDGFERNASLLQSRLEQQESALSDSGDLLGRARDLAVQANNASLSSDDRRMVALEIRHLRTELLSVSNREDGTGRALFAGRVDGVRPFIESGGTVSYAGDDGRNMLDVGPDLALADAEPGSDVFMRVRTGDGTVRGSAASTNAGNVVMQGAKVVNFATWAGAPMRIEFTAPDAYRIVDSGGAVLSTGAYTSGESIAFGGVQTRLNGTPAVGDTFTLEPAPTRDVFATLEQLADALDMPVASDAERARQSNLIGDALGDISTAQNHVLGLRAGTGARLGAIDEAGHQREAQNESLRTNLSDLRDVNYAEATSRLSLQLTAIEAAQRTMLRVQQLSLFDRLG</sequence>
<feature type="domain" description="Flagellin C-terminal" evidence="7">
    <location>
        <begin position="319"/>
        <end position="394"/>
    </location>
</feature>
<organism evidence="8 9">
    <name type="scientific">Lysobacter korlensis</name>
    <dbReference type="NCBI Taxonomy" id="553636"/>
    <lineage>
        <taxon>Bacteria</taxon>
        <taxon>Pseudomonadati</taxon>
        <taxon>Pseudomonadota</taxon>
        <taxon>Gammaproteobacteria</taxon>
        <taxon>Lysobacterales</taxon>
        <taxon>Lysobacteraceae</taxon>
        <taxon>Lysobacter</taxon>
    </lineage>
</organism>
<dbReference type="Pfam" id="PF00669">
    <property type="entry name" value="Flagellin_N"/>
    <property type="match status" value="1"/>
</dbReference>
<comment type="subcellular location">
    <subcellularLocation>
        <location evidence="1">Bacterial flagellum</location>
    </subcellularLocation>
    <subcellularLocation>
        <location evidence="2">Secreted</location>
    </subcellularLocation>
</comment>
<accession>A0ABV6RJC7</accession>
<evidence type="ECO:0000259" key="6">
    <source>
        <dbReference type="Pfam" id="PF00669"/>
    </source>
</evidence>
<dbReference type="Proteomes" id="UP001589896">
    <property type="component" value="Unassembled WGS sequence"/>
</dbReference>
<dbReference type="InterPro" id="IPR013384">
    <property type="entry name" value="Flagell_FlgL"/>
</dbReference>
<dbReference type="Gene3D" id="1.20.1330.10">
    <property type="entry name" value="f41 fragment of flagellin, N-terminal domain"/>
    <property type="match status" value="2"/>
</dbReference>
<dbReference type="PANTHER" id="PTHR42792">
    <property type="entry name" value="FLAGELLIN"/>
    <property type="match status" value="1"/>
</dbReference>
<dbReference type="NCBIfam" id="TIGR02550">
    <property type="entry name" value="flagell_flgL"/>
    <property type="match status" value="1"/>
</dbReference>
<comment type="caution">
    <text evidence="8">The sequence shown here is derived from an EMBL/GenBank/DDBJ whole genome shotgun (WGS) entry which is preliminary data.</text>
</comment>
<evidence type="ECO:0000313" key="8">
    <source>
        <dbReference type="EMBL" id="MFC0677090.1"/>
    </source>
</evidence>
<comment type="similarity">
    <text evidence="3">Belongs to the bacterial flagellin family.</text>
</comment>
<dbReference type="SUPFAM" id="SSF64518">
    <property type="entry name" value="Phase 1 flagellin"/>
    <property type="match status" value="1"/>
</dbReference>
<evidence type="ECO:0000256" key="1">
    <source>
        <dbReference type="ARBA" id="ARBA00004365"/>
    </source>
</evidence>
<keyword evidence="8" id="KW-0966">Cell projection</keyword>
<dbReference type="InterPro" id="IPR001029">
    <property type="entry name" value="Flagellin_N"/>
</dbReference>
<name>A0ABV6RJC7_9GAMM</name>
<protein>
    <submittedName>
        <fullName evidence="8">Flagellar hook-associated protein FlgL</fullName>
    </submittedName>
</protein>
<dbReference type="InterPro" id="IPR046358">
    <property type="entry name" value="Flagellin_C"/>
</dbReference>
<keyword evidence="5" id="KW-0975">Bacterial flagellum</keyword>
<keyword evidence="8" id="KW-0969">Cilium</keyword>
<proteinExistence type="inferred from homology"/>
<dbReference type="Pfam" id="PF00700">
    <property type="entry name" value="Flagellin_C"/>
    <property type="match status" value="1"/>
</dbReference>
<feature type="domain" description="Flagellin N-terminal" evidence="6">
    <location>
        <begin position="5"/>
        <end position="141"/>
    </location>
</feature>
<keyword evidence="9" id="KW-1185">Reference proteome</keyword>
<dbReference type="InterPro" id="IPR001492">
    <property type="entry name" value="Flagellin"/>
</dbReference>
<gene>
    <name evidence="8" type="primary">flgL</name>
    <name evidence="8" type="ORF">ACFFGH_04370</name>
</gene>
<evidence type="ECO:0000313" key="9">
    <source>
        <dbReference type="Proteomes" id="UP001589896"/>
    </source>
</evidence>
<keyword evidence="8" id="KW-0282">Flagellum</keyword>
<evidence type="ECO:0000256" key="3">
    <source>
        <dbReference type="ARBA" id="ARBA00005709"/>
    </source>
</evidence>
<keyword evidence="4" id="KW-0964">Secreted</keyword>
<evidence type="ECO:0000256" key="2">
    <source>
        <dbReference type="ARBA" id="ARBA00004613"/>
    </source>
</evidence>
<evidence type="ECO:0000259" key="7">
    <source>
        <dbReference type="Pfam" id="PF00700"/>
    </source>
</evidence>
<dbReference type="PANTHER" id="PTHR42792:SF1">
    <property type="entry name" value="FLAGELLAR HOOK-ASSOCIATED PROTEIN 3"/>
    <property type="match status" value="1"/>
</dbReference>
<evidence type="ECO:0000256" key="4">
    <source>
        <dbReference type="ARBA" id="ARBA00022525"/>
    </source>
</evidence>
<dbReference type="EMBL" id="JBHLTG010000001">
    <property type="protein sequence ID" value="MFC0677090.1"/>
    <property type="molecule type" value="Genomic_DNA"/>
</dbReference>
<reference evidence="8 9" key="1">
    <citation type="submission" date="2024-09" db="EMBL/GenBank/DDBJ databases">
        <authorList>
            <person name="Sun Q."/>
            <person name="Mori K."/>
        </authorList>
    </citation>
    <scope>NUCLEOTIDE SEQUENCE [LARGE SCALE GENOMIC DNA]</scope>
    <source>
        <strain evidence="8 9">KCTC 23076</strain>
    </source>
</reference>